<keyword evidence="1" id="KW-0805">Transcription regulation</keyword>
<organism evidence="6">
    <name type="scientific">uncultured Desulfobacterium sp</name>
    <dbReference type="NCBI Taxonomy" id="201089"/>
    <lineage>
        <taxon>Bacteria</taxon>
        <taxon>Pseudomonadati</taxon>
        <taxon>Thermodesulfobacteriota</taxon>
        <taxon>Desulfobacteria</taxon>
        <taxon>Desulfobacterales</taxon>
        <taxon>Desulfobacteriaceae</taxon>
        <taxon>Desulfobacterium</taxon>
        <taxon>environmental samples</taxon>
    </lineage>
</organism>
<dbReference type="InterPro" id="IPR014284">
    <property type="entry name" value="RNA_pol_sigma-70_dom"/>
</dbReference>
<dbReference type="InterPro" id="IPR007624">
    <property type="entry name" value="RNA_pol_sigma70_r3"/>
</dbReference>
<evidence type="ECO:0000256" key="2">
    <source>
        <dbReference type="ARBA" id="ARBA00023082"/>
    </source>
</evidence>
<dbReference type="InterPro" id="IPR012845">
    <property type="entry name" value="RNA_pol_sigma_FliA_WhiG"/>
</dbReference>
<dbReference type="PIRSF" id="PIRSF000770">
    <property type="entry name" value="RNA_pol_sigma-SigE/K"/>
    <property type="match status" value="1"/>
</dbReference>
<proteinExistence type="predicted"/>
<dbReference type="EMBL" id="FR695874">
    <property type="protein sequence ID" value="CBX30138.1"/>
    <property type="molecule type" value="Genomic_DNA"/>
</dbReference>
<dbReference type="Pfam" id="PF04542">
    <property type="entry name" value="Sigma70_r2"/>
    <property type="match status" value="1"/>
</dbReference>
<protein>
    <submittedName>
        <fullName evidence="6">RNA polymerase sigma factor whiG</fullName>
    </submittedName>
</protein>
<keyword evidence="4" id="KW-0804">Transcription</keyword>
<dbReference type="CDD" id="cd06171">
    <property type="entry name" value="Sigma70_r4"/>
    <property type="match status" value="1"/>
</dbReference>
<dbReference type="NCBIfam" id="NF005413">
    <property type="entry name" value="PRK06986.1"/>
    <property type="match status" value="1"/>
</dbReference>
<dbReference type="NCBIfam" id="TIGR02479">
    <property type="entry name" value="FliA_WhiG"/>
    <property type="match status" value="1"/>
</dbReference>
<dbReference type="SUPFAM" id="SSF88946">
    <property type="entry name" value="Sigma2 domain of RNA polymerase sigma factors"/>
    <property type="match status" value="1"/>
</dbReference>
<gene>
    <name evidence="6" type="ORF">N47_D29470</name>
</gene>
<dbReference type="Pfam" id="PF04545">
    <property type="entry name" value="Sigma70_r4"/>
    <property type="match status" value="1"/>
</dbReference>
<dbReference type="Gene3D" id="1.20.140.160">
    <property type="match status" value="1"/>
</dbReference>
<dbReference type="PRINTS" id="PR00046">
    <property type="entry name" value="SIGMA70FCT"/>
</dbReference>
<name>E1YHL9_9BACT</name>
<dbReference type="PROSITE" id="PS00716">
    <property type="entry name" value="SIGMA70_2"/>
    <property type="match status" value="1"/>
</dbReference>
<dbReference type="PANTHER" id="PTHR30385">
    <property type="entry name" value="SIGMA FACTOR F FLAGELLAR"/>
    <property type="match status" value="1"/>
</dbReference>
<keyword evidence="2" id="KW-0731">Sigma factor</keyword>
<dbReference type="SUPFAM" id="SSF88659">
    <property type="entry name" value="Sigma3 and sigma4 domains of RNA polymerase sigma factors"/>
    <property type="match status" value="2"/>
</dbReference>
<evidence type="ECO:0000256" key="4">
    <source>
        <dbReference type="ARBA" id="ARBA00023163"/>
    </source>
</evidence>
<dbReference type="PANTHER" id="PTHR30385:SF7">
    <property type="entry name" value="RNA POLYMERASE SIGMA FACTOR FLIA"/>
    <property type="match status" value="1"/>
</dbReference>
<evidence type="ECO:0000256" key="3">
    <source>
        <dbReference type="ARBA" id="ARBA00023125"/>
    </source>
</evidence>
<feature type="domain" description="RNA polymerase sigma-70" evidence="5">
    <location>
        <begin position="219"/>
        <end position="245"/>
    </location>
</feature>
<dbReference type="GO" id="GO:0006352">
    <property type="term" value="P:DNA-templated transcription initiation"/>
    <property type="evidence" value="ECO:0007669"/>
    <property type="project" value="InterPro"/>
</dbReference>
<dbReference type="InterPro" id="IPR007627">
    <property type="entry name" value="RNA_pol_sigma70_r2"/>
</dbReference>
<evidence type="ECO:0000313" key="6">
    <source>
        <dbReference type="EMBL" id="CBX30138.1"/>
    </source>
</evidence>
<dbReference type="GO" id="GO:0003899">
    <property type="term" value="F:DNA-directed RNA polymerase activity"/>
    <property type="evidence" value="ECO:0007669"/>
    <property type="project" value="InterPro"/>
</dbReference>
<dbReference type="InterPro" id="IPR007630">
    <property type="entry name" value="RNA_pol_sigma70_r4"/>
</dbReference>
<evidence type="ECO:0000256" key="1">
    <source>
        <dbReference type="ARBA" id="ARBA00023015"/>
    </source>
</evidence>
<evidence type="ECO:0000259" key="5">
    <source>
        <dbReference type="PROSITE" id="PS00716"/>
    </source>
</evidence>
<dbReference type="InterPro" id="IPR000943">
    <property type="entry name" value="RNA_pol_sigma70"/>
</dbReference>
<dbReference type="InterPro" id="IPR013325">
    <property type="entry name" value="RNA_pol_sigma_r2"/>
</dbReference>
<dbReference type="InterPro" id="IPR013324">
    <property type="entry name" value="RNA_pol_sigma_r3/r4-like"/>
</dbReference>
<keyword evidence="3" id="KW-0238">DNA-binding</keyword>
<reference evidence="6" key="1">
    <citation type="journal article" date="2011" name="Environ. Microbiol.">
        <title>Genomic insights into the metabolic potential of the polycyclic aromatic hydrocarbon degrading sulfate-reducing Deltaproteobacterium N47.</title>
        <authorList>
            <person name="Bergmann F."/>
            <person name="Selesi D."/>
            <person name="Weinmaier T."/>
            <person name="Tischler P."/>
            <person name="Rattei T."/>
            <person name="Meckenstock R.U."/>
        </authorList>
    </citation>
    <scope>NUCLEOTIDE SEQUENCE</scope>
</reference>
<dbReference type="Pfam" id="PF04539">
    <property type="entry name" value="Sigma70_r3"/>
    <property type="match status" value="1"/>
</dbReference>
<dbReference type="Gene3D" id="1.10.1740.10">
    <property type="match status" value="1"/>
</dbReference>
<accession>E1YHL9</accession>
<dbReference type="GO" id="GO:0003677">
    <property type="term" value="F:DNA binding"/>
    <property type="evidence" value="ECO:0007669"/>
    <property type="project" value="UniProtKB-KW"/>
</dbReference>
<dbReference type="AlphaFoldDB" id="E1YHL9"/>
<dbReference type="NCBIfam" id="TIGR02937">
    <property type="entry name" value="sigma70-ECF"/>
    <property type="match status" value="1"/>
</dbReference>
<dbReference type="GO" id="GO:0016987">
    <property type="term" value="F:sigma factor activity"/>
    <property type="evidence" value="ECO:0007669"/>
    <property type="project" value="UniProtKB-KW"/>
</dbReference>
<sequence length="255" mass="29105">MLTISAEINRYVETSQLSFEEEKENYREELILKYAPLVKYISDRLANRMPSHISRDDLNSAGIIGLFDAIENFDSSRGIKFETYASYRIRGAILDEMRKLDWIPRSVRKDIQKVETAVTAAQTKLGRTPEDHEIAEELGVNLEDFYKIIDRTHNVNLLSLDEPALGTSVTTVNRLESDNPSPLDKVKKSEIEKVIASALANLPEKVQMVISLYYYDEMTLKEIAEIMGLTESRISQIHSKAIIILRSKLKAYFEG</sequence>